<dbReference type="AlphaFoldDB" id="A0A8J4LTN0"/>
<organism evidence="2 3">
    <name type="scientific">Volvox reticuliferus</name>
    <dbReference type="NCBI Taxonomy" id="1737510"/>
    <lineage>
        <taxon>Eukaryota</taxon>
        <taxon>Viridiplantae</taxon>
        <taxon>Chlorophyta</taxon>
        <taxon>core chlorophytes</taxon>
        <taxon>Chlorophyceae</taxon>
        <taxon>CS clade</taxon>
        <taxon>Chlamydomonadales</taxon>
        <taxon>Volvocaceae</taxon>
        <taxon>Volvox</taxon>
    </lineage>
</organism>
<feature type="compositionally biased region" description="Low complexity" evidence="1">
    <location>
        <begin position="295"/>
        <end position="308"/>
    </location>
</feature>
<dbReference type="EMBL" id="BNCQ01000028">
    <property type="protein sequence ID" value="GIM08839.1"/>
    <property type="molecule type" value="Genomic_DNA"/>
</dbReference>
<evidence type="ECO:0000313" key="2">
    <source>
        <dbReference type="EMBL" id="GIM08839.1"/>
    </source>
</evidence>
<gene>
    <name evidence="2" type="ORF">Vretimale_12798</name>
</gene>
<accession>A0A8J4LTN0</accession>
<comment type="caution">
    <text evidence="2">The sequence shown here is derived from an EMBL/GenBank/DDBJ whole genome shotgun (WGS) entry which is preliminary data.</text>
</comment>
<evidence type="ECO:0000313" key="3">
    <source>
        <dbReference type="Proteomes" id="UP000722791"/>
    </source>
</evidence>
<proteinExistence type="predicted"/>
<dbReference type="Proteomes" id="UP000722791">
    <property type="component" value="Unassembled WGS sequence"/>
</dbReference>
<sequence length="481" mass="52169">MCKIASLAISATGSLDRKPAFLASAMISLKARFRRASKDCADDKIDTISNSSHDESSIISCSSCGGGKAVGQQAEGEGVVPCPYCDPIERYSRRKIPTQKPLRLFCKLTDEESLTLQERLCARRQQMTVRGALFKRLLPWRDAPEQLHRLRGQPEAAKLVPAAQQEPASKKDVRLPCTADVMVPRGLAGTAEAVELAFQRLDVATEPGAFESFRLQVSYLTEQLEKLTSKADMIEARKGFSKAAAADPQIRDNTHTDITIVPTPSCPASGAGSSPCTVVEAAAAAPTAKEQETRPAASPQGSAVAPAAADQQAAVPLLPYTPAQQQEQAQVQVQPQALHALEELTQPPMQLKKPQRQLPPQARNWSLQDCQSWARDQEWSSWAEVQAFAKTLEPTLAKAVIEGSLERNPVVVFGKQQAEAPAICYLQLQMMELCGSSTWGTASITPPSREGPRKRRPFVAAFLEAAKKIMEPSVPQGGIRL</sequence>
<feature type="region of interest" description="Disordered" evidence="1">
    <location>
        <begin position="285"/>
        <end position="308"/>
    </location>
</feature>
<reference evidence="2" key="1">
    <citation type="journal article" date="2021" name="Proc. Natl. Acad. Sci. U.S.A.">
        <title>Three genomes in the algal genus Volvox reveal the fate of a haploid sex-determining region after a transition to homothallism.</title>
        <authorList>
            <person name="Yamamoto K."/>
            <person name="Hamaji T."/>
            <person name="Kawai-Toyooka H."/>
            <person name="Matsuzaki R."/>
            <person name="Takahashi F."/>
            <person name="Nishimura Y."/>
            <person name="Kawachi M."/>
            <person name="Noguchi H."/>
            <person name="Minakuchi Y."/>
            <person name="Umen J.G."/>
            <person name="Toyoda A."/>
            <person name="Nozaki H."/>
        </authorList>
    </citation>
    <scope>NUCLEOTIDE SEQUENCE</scope>
    <source>
        <strain evidence="2">NIES-3785</strain>
    </source>
</reference>
<name>A0A8J4LTN0_9CHLO</name>
<protein>
    <submittedName>
        <fullName evidence="2">Uncharacterized protein</fullName>
    </submittedName>
</protein>
<evidence type="ECO:0000256" key="1">
    <source>
        <dbReference type="SAM" id="MobiDB-lite"/>
    </source>
</evidence>